<keyword evidence="3" id="KW-1185">Reference proteome</keyword>
<dbReference type="GO" id="GO:0003677">
    <property type="term" value="F:DNA binding"/>
    <property type="evidence" value="ECO:0007669"/>
    <property type="project" value="InterPro"/>
</dbReference>
<evidence type="ECO:0000313" key="2">
    <source>
        <dbReference type="EMBL" id="GGO82359.1"/>
    </source>
</evidence>
<reference evidence="2" key="1">
    <citation type="journal article" date="2014" name="Int. J. Syst. Evol. Microbiol.">
        <title>Complete genome sequence of Corynebacterium casei LMG S-19264T (=DSM 44701T), isolated from a smear-ripened cheese.</title>
        <authorList>
            <consortium name="US DOE Joint Genome Institute (JGI-PGF)"/>
            <person name="Walter F."/>
            <person name="Albersmeier A."/>
            <person name="Kalinowski J."/>
            <person name="Ruckert C."/>
        </authorList>
    </citation>
    <scope>NUCLEOTIDE SEQUENCE</scope>
    <source>
        <strain evidence="2">CGMCC 4.7368</strain>
    </source>
</reference>
<feature type="coiled-coil region" evidence="1">
    <location>
        <begin position="2"/>
        <end position="33"/>
    </location>
</feature>
<comment type="caution">
    <text evidence="2">The sequence shown here is derived from an EMBL/GenBank/DDBJ whole genome shotgun (WGS) entry which is preliminary data.</text>
</comment>
<evidence type="ECO:0000256" key="1">
    <source>
        <dbReference type="SAM" id="Coils"/>
    </source>
</evidence>
<dbReference type="SUPFAM" id="SSF82607">
    <property type="entry name" value="YbaB-like"/>
    <property type="match status" value="1"/>
</dbReference>
<dbReference type="InterPro" id="IPR036894">
    <property type="entry name" value="YbaB-like_sf"/>
</dbReference>
<dbReference type="EMBL" id="BMNH01000042">
    <property type="protein sequence ID" value="GGO82359.1"/>
    <property type="molecule type" value="Genomic_DNA"/>
</dbReference>
<accession>A0A917ZHZ1</accession>
<dbReference type="Gene3D" id="3.30.1310.10">
    <property type="entry name" value="Nucleoid-associated protein YbaB-like domain"/>
    <property type="match status" value="1"/>
</dbReference>
<evidence type="ECO:0000313" key="3">
    <source>
        <dbReference type="Proteomes" id="UP000646523"/>
    </source>
</evidence>
<gene>
    <name evidence="2" type="ORF">GCM10012289_73410</name>
</gene>
<dbReference type="Proteomes" id="UP000646523">
    <property type="component" value="Unassembled WGS sequence"/>
</dbReference>
<organism evidence="2 3">
    <name type="scientific">Nonomuraea cavernae</name>
    <dbReference type="NCBI Taxonomy" id="2045107"/>
    <lineage>
        <taxon>Bacteria</taxon>
        <taxon>Bacillati</taxon>
        <taxon>Actinomycetota</taxon>
        <taxon>Actinomycetes</taxon>
        <taxon>Streptosporangiales</taxon>
        <taxon>Streptosporangiaceae</taxon>
        <taxon>Nonomuraea</taxon>
    </lineage>
</organism>
<dbReference type="AlphaFoldDB" id="A0A917ZHZ1"/>
<sequence>MHEELHAQLEELVTDYERQAAEIRSVYERLREVEATATSKDGLVTVKAGPQGRITHLELDPRITRKLAASEIAASIMEQIEGATSEVSRQTAALLAPLAPEGVDLEGLLGADADLGALLPSLRAEAPRDRRPGTMGG</sequence>
<name>A0A917ZHZ1_9ACTN</name>
<reference evidence="2" key="2">
    <citation type="submission" date="2020-09" db="EMBL/GenBank/DDBJ databases">
        <authorList>
            <person name="Sun Q."/>
            <person name="Zhou Y."/>
        </authorList>
    </citation>
    <scope>NUCLEOTIDE SEQUENCE</scope>
    <source>
        <strain evidence="2">CGMCC 4.7368</strain>
    </source>
</reference>
<dbReference type="RefSeq" id="WP_189128837.1">
    <property type="nucleotide sequence ID" value="NZ_BMNH01000042.1"/>
</dbReference>
<dbReference type="Pfam" id="PF02575">
    <property type="entry name" value="YbaB_DNA_bd"/>
    <property type="match status" value="1"/>
</dbReference>
<proteinExistence type="predicted"/>
<keyword evidence="1" id="KW-0175">Coiled coil</keyword>
<protein>
    <recommendedName>
        <fullName evidence="4">YbaB/EbfC family DNA-binding protein</fullName>
    </recommendedName>
</protein>
<dbReference type="InterPro" id="IPR004401">
    <property type="entry name" value="YbaB/EbfC"/>
</dbReference>
<evidence type="ECO:0008006" key="4">
    <source>
        <dbReference type="Google" id="ProtNLM"/>
    </source>
</evidence>